<dbReference type="Pfam" id="PF05681">
    <property type="entry name" value="Fumerase"/>
    <property type="match status" value="1"/>
</dbReference>
<proteinExistence type="inferred from homology"/>
<evidence type="ECO:0000259" key="7">
    <source>
        <dbReference type="Pfam" id="PF05681"/>
    </source>
</evidence>
<keyword evidence="5" id="KW-0411">Iron-sulfur</keyword>
<keyword evidence="2" id="KW-0004">4Fe-4S</keyword>
<dbReference type="Proteomes" id="UP001145094">
    <property type="component" value="Unassembled WGS sequence"/>
</dbReference>
<reference evidence="8" key="2">
    <citation type="submission" date="2022-11" db="EMBL/GenBank/DDBJ databases">
        <title>Draft genome sequence of Sellimonas catena strain 18CBH55.</title>
        <authorList>
            <person name="Hisatomi A."/>
            <person name="Ohkuma M."/>
            <person name="Sakamoto M."/>
        </authorList>
    </citation>
    <scope>NUCLEOTIDE SEQUENCE</scope>
    <source>
        <strain evidence="8">18CBH55</strain>
    </source>
</reference>
<sequence length="284" mass="31530">MYDLNEIIKKTSETVVKAGSTFREDKINAYKRAIASESNLQAKWVMENILENAVVAEQRKSPLCDDTGIPHVFLEIGEKRIITGEMFEAIYEGIRDGLRKLPGRPMAVMGNDEERISQSEGLSSDPGDLEAAPLLVKYVKEDILRLHIIMQGGGPAIRGKTFRVFHKHKVSNVLDEIVEWSIESTEKLGCTPCTLAIGIGRSHFEAASMMLEAQVYGNYAIQNDMEKEITNRVNQRKIGALGLKGDTTVLATFMKVGPQRASGVRIVSMRPCCCFEPRIASVDL</sequence>
<evidence type="ECO:0000256" key="4">
    <source>
        <dbReference type="ARBA" id="ARBA00023004"/>
    </source>
</evidence>
<dbReference type="InterPro" id="IPR004646">
    <property type="entry name" value="Fe-S_hydro-lyase_TtdA-typ_cat"/>
</dbReference>
<dbReference type="RefSeq" id="WP_281845782.1">
    <property type="nucleotide sequence ID" value="NZ_BSCH01000024.1"/>
</dbReference>
<dbReference type="GO" id="GO:0051539">
    <property type="term" value="F:4 iron, 4 sulfur cluster binding"/>
    <property type="evidence" value="ECO:0007669"/>
    <property type="project" value="UniProtKB-KW"/>
</dbReference>
<dbReference type="NCBIfam" id="TIGR00722">
    <property type="entry name" value="ttdA_fumA_fumB"/>
    <property type="match status" value="1"/>
</dbReference>
<dbReference type="AlphaFoldDB" id="A0A9W6CKU6"/>
<reference evidence="8" key="1">
    <citation type="submission" date="2022-11" db="EMBL/GenBank/DDBJ databases">
        <title>Draft genome sequence of Sellimonas catena strain 18CBH55.</title>
        <authorList>
            <person name="Atsushi H."/>
            <person name="Moriya O."/>
            <person name="Mitsuo S."/>
        </authorList>
    </citation>
    <scope>NUCLEOTIDE SEQUENCE</scope>
    <source>
        <strain evidence="8">18CBH55</strain>
    </source>
</reference>
<dbReference type="GO" id="GO:0016829">
    <property type="term" value="F:lyase activity"/>
    <property type="evidence" value="ECO:0007669"/>
    <property type="project" value="UniProtKB-KW"/>
</dbReference>
<organism evidence="8 9">
    <name type="scientific">Sellimonas catena</name>
    <dbReference type="NCBI Taxonomy" id="2994035"/>
    <lineage>
        <taxon>Bacteria</taxon>
        <taxon>Bacillati</taxon>
        <taxon>Bacillota</taxon>
        <taxon>Clostridia</taxon>
        <taxon>Lachnospirales</taxon>
        <taxon>Lachnospiraceae</taxon>
        <taxon>Sellimonas</taxon>
    </lineage>
</organism>
<evidence type="ECO:0000313" key="8">
    <source>
        <dbReference type="EMBL" id="GLG91663.1"/>
    </source>
</evidence>
<accession>A0A9W6CKU6</accession>
<feature type="domain" description="Fe-S hydro-lyase tartrate dehydratase alpha-type catalytic" evidence="7">
    <location>
        <begin position="10"/>
        <end position="275"/>
    </location>
</feature>
<reference evidence="8" key="3">
    <citation type="journal article" date="2023" name="Int. J. Syst. Evol. Microbiol.">
        <title>Sellimonas catena sp. nov., isolated from human faeces.</title>
        <authorList>
            <person name="Hisatomi A."/>
            <person name="Ohkuma M."/>
            <person name="Sakamoto M."/>
        </authorList>
    </citation>
    <scope>NUCLEOTIDE SEQUENCE</scope>
    <source>
        <strain evidence="8">18CBH55</strain>
    </source>
</reference>
<comment type="similarity">
    <text evidence="1">Belongs to the class-I fumarase family.</text>
</comment>
<keyword evidence="4" id="KW-0408">Iron</keyword>
<dbReference type="PANTHER" id="PTHR43351">
    <property type="entry name" value="L(+)-TARTRATE DEHYDRATASE SUBUNIT BETA"/>
    <property type="match status" value="1"/>
</dbReference>
<evidence type="ECO:0000256" key="6">
    <source>
        <dbReference type="ARBA" id="ARBA00023239"/>
    </source>
</evidence>
<evidence type="ECO:0000313" key="9">
    <source>
        <dbReference type="Proteomes" id="UP001145094"/>
    </source>
</evidence>
<name>A0A9W6CKU6_9FIRM</name>
<protein>
    <submittedName>
        <fullName evidence="8">Fumarate hydratase</fullName>
    </submittedName>
</protein>
<dbReference type="GO" id="GO:0046872">
    <property type="term" value="F:metal ion binding"/>
    <property type="evidence" value="ECO:0007669"/>
    <property type="project" value="UniProtKB-KW"/>
</dbReference>
<evidence type="ECO:0000256" key="3">
    <source>
        <dbReference type="ARBA" id="ARBA00022723"/>
    </source>
</evidence>
<comment type="caution">
    <text evidence="8">The sequence shown here is derived from an EMBL/GenBank/DDBJ whole genome shotgun (WGS) entry which is preliminary data.</text>
</comment>
<evidence type="ECO:0000256" key="2">
    <source>
        <dbReference type="ARBA" id="ARBA00022485"/>
    </source>
</evidence>
<keyword evidence="6" id="KW-0456">Lyase</keyword>
<gene>
    <name evidence="8" type="ORF">Selli2_30900</name>
</gene>
<keyword evidence="3" id="KW-0479">Metal-binding</keyword>
<evidence type="ECO:0000256" key="5">
    <source>
        <dbReference type="ARBA" id="ARBA00023014"/>
    </source>
</evidence>
<evidence type="ECO:0000256" key="1">
    <source>
        <dbReference type="ARBA" id="ARBA00008876"/>
    </source>
</evidence>
<dbReference type="PANTHER" id="PTHR43351:SF2">
    <property type="entry name" value="L(+)-TARTRATE DEHYDRATASE SUBUNIT BETA-RELATED"/>
    <property type="match status" value="1"/>
</dbReference>
<dbReference type="EMBL" id="BSCH01000024">
    <property type="protein sequence ID" value="GLG91663.1"/>
    <property type="molecule type" value="Genomic_DNA"/>
</dbReference>